<gene>
    <name evidence="6" type="ORF">I6L30_14930</name>
</gene>
<feature type="domain" description="Bacterial Ig-like" evidence="3">
    <location>
        <begin position="987"/>
        <end position="1067"/>
    </location>
</feature>
<keyword evidence="7" id="KW-1185">Reference proteome</keyword>
<evidence type="ECO:0000313" key="6">
    <source>
        <dbReference type="EMBL" id="QXB45698.1"/>
    </source>
</evidence>
<feature type="domain" description="Bacterial Ig" evidence="2">
    <location>
        <begin position="1069"/>
        <end position="1147"/>
    </location>
</feature>
<feature type="domain" description="Bacterial Ig" evidence="2">
    <location>
        <begin position="1239"/>
        <end position="1316"/>
    </location>
</feature>
<feature type="compositionally biased region" description="Low complexity" evidence="1">
    <location>
        <begin position="177"/>
        <end position="194"/>
    </location>
</feature>
<feature type="domain" description="Bacterial Ig-like" evidence="3">
    <location>
        <begin position="901"/>
        <end position="979"/>
    </location>
</feature>
<dbReference type="NCBIfam" id="NF033510">
    <property type="entry name" value="Ca_tandemer"/>
    <property type="match status" value="25"/>
</dbReference>
<feature type="domain" description="Bacterial Ig-like" evidence="3">
    <location>
        <begin position="2195"/>
        <end position="2275"/>
    </location>
</feature>
<feature type="domain" description="Bacterial Ig-like" evidence="3">
    <location>
        <begin position="1159"/>
        <end position="1237"/>
    </location>
</feature>
<protein>
    <submittedName>
        <fullName evidence="6">BapA prefix-like domain-containing protein</fullName>
    </submittedName>
</protein>
<dbReference type="Pfam" id="PF19077">
    <property type="entry name" value="Big_13"/>
    <property type="match status" value="16"/>
</dbReference>
<feature type="domain" description="Bacterial Ig-like" evidence="3">
    <location>
        <begin position="1931"/>
        <end position="2011"/>
    </location>
</feature>
<dbReference type="PANTHER" id="PTHR34677">
    <property type="match status" value="1"/>
</dbReference>
<evidence type="ECO:0000259" key="4">
    <source>
        <dbReference type="Pfam" id="PF19078"/>
    </source>
</evidence>
<feature type="domain" description="Bacterial Ig-like" evidence="4">
    <location>
        <begin position="5460"/>
        <end position="5551"/>
    </location>
</feature>
<dbReference type="InterPro" id="IPR044048">
    <property type="entry name" value="Big_12"/>
</dbReference>
<dbReference type="RefSeq" id="WP_216984613.1">
    <property type="nucleotide sequence ID" value="NZ_CP077365.1"/>
</dbReference>
<dbReference type="Pfam" id="PF17963">
    <property type="entry name" value="Big_9"/>
    <property type="match status" value="1"/>
</dbReference>
<reference evidence="6 7" key="1">
    <citation type="submission" date="2021-06" db="EMBL/GenBank/DDBJ databases">
        <title>FDA dAtabase for Regulatory Grade micrObial Sequences (FDA-ARGOS): Supporting development and validation of Infectious Disease Dx tests.</title>
        <authorList>
            <person name="Sproer C."/>
            <person name="Gronow S."/>
            <person name="Severitt S."/>
            <person name="Schroder I."/>
            <person name="Tallon L."/>
            <person name="Sadzewicz L."/>
            <person name="Zhao X."/>
            <person name="Boylan J."/>
            <person name="Ott S."/>
            <person name="Bowen H."/>
            <person name="Vavikolanu K."/>
            <person name="Mehta A."/>
            <person name="Aluvathingal J."/>
            <person name="Nadendla S."/>
            <person name="Lowell S."/>
            <person name="Myers T."/>
            <person name="Yan Y."/>
        </authorList>
    </citation>
    <scope>NUCLEOTIDE SEQUENCE [LARGE SCALE GENOMIC DNA]</scope>
    <source>
        <strain evidence="6 7">FDAARGOS 1400</strain>
    </source>
</reference>
<name>A0ABX8L4A1_9GAMM</name>
<feature type="domain" description="Bacterial Ig-like" evidence="3">
    <location>
        <begin position="1503"/>
        <end position="1583"/>
    </location>
</feature>
<dbReference type="Proteomes" id="UP000683517">
    <property type="component" value="Chromosome"/>
</dbReference>
<dbReference type="NCBIfam" id="TIGR03661">
    <property type="entry name" value="T1SS_VCA0849"/>
    <property type="match status" value="1"/>
</dbReference>
<dbReference type="Pfam" id="PF19078">
    <property type="entry name" value="Big_12"/>
    <property type="match status" value="5"/>
</dbReference>
<feature type="domain" description="Bacterial Ig" evidence="2">
    <location>
        <begin position="641"/>
        <end position="719"/>
    </location>
</feature>
<feature type="domain" description="Bacterial Ig-like" evidence="3">
    <location>
        <begin position="2283"/>
        <end position="2363"/>
    </location>
</feature>
<dbReference type="EMBL" id="CP077365">
    <property type="protein sequence ID" value="QXB45698.1"/>
    <property type="molecule type" value="Genomic_DNA"/>
</dbReference>
<feature type="domain" description="Biofilm-associated protein BapA-like prefix-like" evidence="5">
    <location>
        <begin position="1"/>
        <end position="100"/>
    </location>
</feature>
<dbReference type="InterPro" id="IPR041498">
    <property type="entry name" value="Big_6"/>
</dbReference>
<evidence type="ECO:0000259" key="2">
    <source>
        <dbReference type="Pfam" id="PF17936"/>
    </source>
</evidence>
<feature type="domain" description="Bacterial Ig-like" evidence="4">
    <location>
        <begin position="5165"/>
        <end position="5256"/>
    </location>
</feature>
<feature type="domain" description="Bacterial Ig-like" evidence="3">
    <location>
        <begin position="731"/>
        <end position="809"/>
    </location>
</feature>
<dbReference type="InterPro" id="IPR048051">
    <property type="entry name" value="BapA-like_prefix-like"/>
</dbReference>
<dbReference type="PANTHER" id="PTHR34677:SF3">
    <property type="entry name" value="BACTERIAL IG-LIKE DOMAIN-CONTAINING PROTEIN"/>
    <property type="match status" value="1"/>
</dbReference>
<dbReference type="NCBIfam" id="NF045619">
    <property type="entry name" value="adhes_GNV_Cterm"/>
    <property type="match status" value="1"/>
</dbReference>
<dbReference type="InterPro" id="IPR044016">
    <property type="entry name" value="Big_13"/>
</dbReference>
<feature type="domain" description="Bacterial Ig-like" evidence="3">
    <location>
        <begin position="1415"/>
        <end position="1495"/>
    </location>
</feature>
<proteinExistence type="predicted"/>
<feature type="domain" description="Bacterial Ig-like" evidence="3">
    <location>
        <begin position="2107"/>
        <end position="2187"/>
    </location>
</feature>
<evidence type="ECO:0000259" key="5">
    <source>
        <dbReference type="Pfam" id="PF22783"/>
    </source>
</evidence>
<dbReference type="Pfam" id="PF22783">
    <property type="entry name" value="BapA_N"/>
    <property type="match status" value="1"/>
</dbReference>
<feature type="domain" description="Bacterial Ig-like" evidence="3">
    <location>
        <begin position="561"/>
        <end position="639"/>
    </location>
</feature>
<feature type="domain" description="Bacterial Ig-like" evidence="4">
    <location>
        <begin position="5361"/>
        <end position="5453"/>
    </location>
</feature>
<evidence type="ECO:0000259" key="3">
    <source>
        <dbReference type="Pfam" id="PF19077"/>
    </source>
</evidence>
<feature type="domain" description="Bacterial Ig" evidence="2">
    <location>
        <begin position="1755"/>
        <end position="1833"/>
    </location>
</feature>
<feature type="domain" description="Bacterial Ig-like" evidence="3">
    <location>
        <begin position="1675"/>
        <end position="1753"/>
    </location>
</feature>
<dbReference type="InterPro" id="IPR055014">
    <property type="entry name" value="BapA_Bap-like_C"/>
</dbReference>
<feature type="domain" description="Bacterial Ig-like" evidence="3">
    <location>
        <begin position="1845"/>
        <end position="1923"/>
    </location>
</feature>
<feature type="domain" description="Bacterial Ig-like" evidence="3">
    <location>
        <begin position="391"/>
        <end position="469"/>
    </location>
</feature>
<dbReference type="NCBIfam" id="NF033677">
    <property type="entry name" value="biofilm_BapA_N"/>
    <property type="match status" value="1"/>
</dbReference>
<feature type="domain" description="Bacterial Ig-like" evidence="4">
    <location>
        <begin position="5263"/>
        <end position="5354"/>
    </location>
</feature>
<feature type="region of interest" description="Disordered" evidence="1">
    <location>
        <begin position="177"/>
        <end position="199"/>
    </location>
</feature>
<evidence type="ECO:0000256" key="1">
    <source>
        <dbReference type="SAM" id="MobiDB-lite"/>
    </source>
</evidence>
<feature type="domain" description="Bacterial Ig" evidence="2">
    <location>
        <begin position="1585"/>
        <end position="1663"/>
    </location>
</feature>
<feature type="domain" description="Bacterial Ig" evidence="2">
    <location>
        <begin position="811"/>
        <end position="889"/>
    </location>
</feature>
<organism evidence="6 7">
    <name type="scientific">Acinetobacter seifertii</name>
    <dbReference type="NCBI Taxonomy" id="1530123"/>
    <lineage>
        <taxon>Bacteria</taxon>
        <taxon>Pseudomonadati</taxon>
        <taxon>Pseudomonadota</taxon>
        <taxon>Gammaproteobacteria</taxon>
        <taxon>Moraxellales</taxon>
        <taxon>Moraxellaceae</taxon>
        <taxon>Acinetobacter</taxon>
        <taxon>Acinetobacter calcoaceticus/baumannii complex</taxon>
    </lineage>
</organism>
<sequence length="6243" mass="616324">MPEIQIIAKESHDTLSTIKGTSAKLSEASVVVVKVAASDVLVVNREGTNAVIRLKNGETIVIEGFFSGTAEPADNSLVFQDQNGQLIWAKFKDAENDADADSDADADADSDVAPQALLGEDLPAALPAEAPQGLVSDVIYQPISSIQPLLYHDAGLNPWLLAAIPLVAGGIIAAASNSSNDSSTPSDTTPPNTNGVTFSVDPITSDNVINGTEAAGNITITGSLKNIPADAVNTVVTVVVNGVTYTATIDKVAGTWSAVVPGSGLIADSDKTIDAKVTFTDAAGNSSNINESKSYTVDTTAPDAPVIDPINANNPVTGTAEPGSTVKVTFPDGSTATVVAGPDGKWTVPNPGDLKDGDKITAVATDPAGNPSNPSTGTVDAVAPTVTVTTALTNDSTPALTGTVNDPTAKVVVTVDGVNYPATNNGNGTWTLADNTLPALTDGPHTITVTATDPAGNVGTTNAVVTVDTTAPNAPVIDPINASNPVTGTAEPGSTVKVTFPDGSTATVVAGPDGKWTVPNPGDLTDGQTVTATATDPAGNPSNLSTGTVDAVAPTVTVTTALTNDSTPALTGTVNDPTAKVVVTVDGVNYPATNNGNGTWTLADNTLPALTDGPHTITVTATDPAGNVGTTNAVVTVDTTAPNAPVIDPINASNPVTGTAEPGSTVKVTFPDGSTATVVAGPDGKWTVPNPGDLTDGQTVTATATDPAGNPSLPGSAVVDAVAPTVAVTTALTNDSTPALTGTVNDPTAKVVVTVDGVNYPATNNGDGTWTLADNTLPVLADGPHTITVTATDPAGNVGTTNAVVTVDTTAPNAPVIDPINATNPVTGTAEPGSTVKVTFPDGSTATVVAGPDGKWTVPNPGDLTDGQTVTATATDPAGNPSLPGSAVVDAVAPTVAVTTALTNDSTPALTGTVNDPTAKVVVTVDGVNYPATNNGNGTWTLADNTLPVLADGPHTITVTATDPAGNVGTTNAVLTVDTTAPVVALNDVLSNDSTPALTGTVNDPTAKVVVTVDGVNYPATNNGNGTWTLADNTLPALTDGPHTITVTATDPAGNVGTTNAVVTVDTTAPNAPVIDPINASNPVTGTAEPGSTVKVTFPDGSTATVVAGPDGKWTVPNPGDLTDGQTVTATATDPAGNPSLPGSAVVDAVAPTVAVTTALTNDSTPALTGTVNDPTAKVVVTVDGVNYPATNNGDGTWTLADNTLPALTDGPHTITVTATDPAGNVGTTNAVVTVDTTAPNAPVIDPINASNPVTGTAEPGSTVKVTFPDGSTATVVAGPDGKWTVPNPGDLTDGQTVTATATDPAGNPSLPGSAVVDTVAPTVAVTTALTNDSTPALTGTVNDPTAKVVVTVDGVNYPATNNGDGTWTLADNTLPVLADGPHTITVTATDPAGNVGTTNAVLTVDTTAPVVALNDVLSNDSTPALTGTVNDPTAKVVVTVDGVNYPATNNGDGTWTLADNTLPVLADGPHTITVTATDPAGNVGTTNAVLTVDTTAPVVALNDVLSNDSTPALTGTVTDPTATVVVTVDGVNYPATNNGDGTWTLADNTLPALTDGPHTVTVTATDPAGNVGTTNAVVTVDTTAPNAPVIDPINASNPVTGTAEPGSTVKVTFPDGSTATVVAGPDGKWTVPNPGDLTDGQTVTATATDPAGNPSLPGSAVVDAVAPTVAVTTALTNDSTPALTGTVNDPTAKVVVTVDGVNYPATNNGDGTWTLADNTLPVLADGPHIITVTATDPAGNVGTTNAVVTVDTTAPNAPVIDPINATNPVTGTAEPGSTVKVTFPDGSTATVVAGPDGKWTVPNPGDLTDGQTVTATATDPAGNPSLPGSAVVDAVAPTVAVTTALTNDSTPALTGTVNDPTAKVVVTVDGVNYPATNNGDGTWTLADNTLPVLADGPHTITVTATDPAGNVGTTNAVLTVDTTAPVVALNDVLSNDSTPALTGTVNDPTAKVVVTVDGVNYPATNNGDGTWTLADNTLPVLADGPHTITVTATDPAGNVGTGSAVLTVDTTAPVVALNDVLSNDSTPALTGTVTDPTATVVVTVDGVNYPATNNGDGTWTLADNTLPVLADGPHTITVTATDPAGNVGTGSAVLTVDTTAPVVALNDVLSNDSTPALTGTVTDPTATVVVTVDGVNYPATNNGDGTWTLADNTLPVLADGPHTITVTATDPAGNVGTTNAVLTVDTTAPVVALNDVLSNDSTPALTGTVNDPTAKVVVTVDGVNYPATNNGDGTWTLADNTLPVLADGPHTITVTATDPAGNIGTGSAVLTVDTTAPVIALNDVLTNDSTPALTGTVTDPTATVVVTVDGVNYPATNNGDGTWTLADNTLPVLADGPHTVTVTATDPAGNVGTDSAVLTIDTIPENLLGAITVPDDLNGDGIINASELGADGSFDARVALGSDAAVGTVVNVNGTDYTVSATDLTNGYITAAIPVTADGAITIHAQAVDAQGNISSPTDVTVTVDTTPANLLGAITVPDDLNGDGIINASELGADGSFDARVALGPDAAVGTVVNVNGTDYTVSATDLTNGYITAAIPVTADGAITIHAQAVDAQGNISSPTDVTVTVDTTPANLLGAITVPDDLNGDGIINASELGADGSFDARVALGPDAAVGTVVNVNGTDYTVSATDLTNGYITAAIPVTADGAITIHAQAVDAQGNISSPTDVTVTVDTTPANLLGAITVPDDLNGDGIINASELGADGSFDARVALGPDAAVGTVVNVNGTDYTVSATDLTNGYITAAIPVTADGAITIHAQAVDAQGNISSPTDVTVTVDTTPANLLGAITVPDDLNGDGIINASELGADGSFDARVALGPDAAVGTVVNVNGTDYTVSATDLTNGYITAAIPVTADGAITIHAQAVDAQGNISSPTDVTVTVDTTPANLLGAITVPDDLNGDGIINASELGADGSFDARVALGPDAAVGTVVNVNGTDYTVSATDLTNGYITAAIPVTADGAITIHAQAVDAQGNISSPTDVTVTVDTTPANLLGAITVPDDLNGDGIINASELGADGSFDARVALGPDAAVGTVVNVNGTDYTVSATDLTNGYITAAIPVTADGAITIHAQAVDAQGNISSPTDVTVTVDTTPANLLGAITVPDDLNGDGIINASELGADGSFDARVALGPDAAVGTVVNVNGTDYTVSATDLTNGYITAAIPVTADGAITIHAQAVDAQGNISSPTDVTVTVDTTPANLLGAITVPDDLNGDGIINASELGADGSFDARVALGPDAAVGTVVNVNGTDYTVSATDLTNGYITAAIPVTADGAITIHAQAVDAQGNISSPTDVTVTVDTTPANLLGAITVPDDLNGDGIINASELGADGSFDARVALGPDAAVGTVVNVNGTDYTVSATDLTNGYITAAIPVTADGAITIHAQAVDAQGNISSPTDVTVTVDTTPANLLGAITVPDDLNGDGIINASELGADGSFDARVALGPDAAVGTVVNVNGTDYTVSATDLTNGYITAAIPVTADGAITIHAQAVDAQGNISSPTDVTVTVDTTPANLLGAITVPDDLNGDGIINASELGADGSFDARVALGPDAAVGTVVNVNGTDYTVSATDLTNGYITAAIPVTADGAITIHAQAVDAQGNISSPTDVTVTVDTTPANLLGAITVPDDLNGDGIINASELGADGSFDARVALGPDAAVGTVVNVNGTDYTVSATDLTNGYITAAIPVTADGAITIHAQAVDAQGNISSPTDVTVTVDTTPANLLGAITVPDDLNGDGIINASELGADGSFDARVALGPDAAVGTVVNVNGTDYTVSATDLTNGYITAAIPVTADGAITIHAQAVDAQGNISSPTDVTVTVDTTPANLLGAITVPDDLNGDGIINASELGADGSFDARVALGPDAAVGTVVNVNGTDYTVSATDLTNGYITAAIPVTADGAITIHAQAVDAQGNISSPTDVTVTVDTTPANLLGAITVPDDLNGDGIINASELGADGSFDARVALGPDAAVGTVVNVNGTDYTVSATDLTNGYITAAIPVTADGAITIHAQAVDAQGNISSPTDVTVTVDTTPANLLGAITVPDDLNGDGIINASELGADGSFDARVALGPDAAVGTVVNVNGTDYTVSATDLTNGYITAAIPVTADGAITIHAQAVDAQGNISSPTDVTVTVDTTPANLLGAITVPDDLNGDGIINASELGADGSFDARVALGPDAAVGTVVNVNGTDYTVSATDLTNGYITAAIPVTADGAITIHAQAVDAQGNISSPTDVTVTVDTTPANLLGAITVPDDLNGDGIINASELGADGSFDARVALGPDAAVGTVVNVNGTDYTVSATDLTNGYITAAIPVTADGAITIHAQAVDAQGNISSPTDVTVTVDTTPANLLGAITVPDDLNGDGIINASELGADGSFDARVALGPDAAVGTVVNVNGTDYTVSATDLTNGYITAAIPVTADGAITIHAQAVDAQGNISSPTDVTVTVDTTPANLLGAITVPDDLNGDGIINASELGADGSFDARVALGPDAAVGTVVNVNGTDYTVSATDLTNGYITAAIPVTADGAITIHAQAVDAQGNISSPTDVTVTVDTTPANLLGAITVPDDLNGDGIINASELGADGSFDARVALGPDAAVGTVVNVNGTDYTVSATDLTNGYITAAIPVTADGAITIHAQAVDAQGNISSPTDVTVNVDTTPANLLGAITVPDDLNGDGIINASELGADGSFDARVALGPDAAVGTVVNVNGTDYTVSATDLTNGYITAAIPVTADGAITIHAQAVDAQGNISSPTDVTVTVDTTPANLLGAITVPDDLNGDGIINASELGADGSFDARVALGPDAAVGTVVNVNGTDYTVSATDLTNGYITAAIPVTADGAITIHAQAVDAQGNISSPTDVTVTVDTTPANLLGAITVPDDLNGDGIINASELGADGSFDARVALGPDAAVGTVVNVNGTDYTVSATDLTNGYITAAIPVTADGAITIHAQAVDAQGNISSPTDVTVTVDTTPANLLGAITVPDDLNGDGIINASELGADGSFDARVALGPDAAVGTVVNVNGTDYTVSATDLTNGYITAAIPVTADGAITIHAQAVDAQGNISSPTDVTVTVDNTLPTLAISASDLNLAAGESTTVTFTFSEAVTGFDTSDVTLAGGTLAGLASTDGGKTWTATFTQDGTATAPSLSVANGTYTDLAGNPGSGASLAGLTADITPPTLAISATDLNLAAGESTTVTFTFSEAVTGFDATDVAVAGGTLTGLTTTDGVTWTATFTQDGTATPPSLSVANGTYTDLAGNPGSGASLAGLTADITPPTLAISASDLNLAAGESTTVTFTFSEAVTGFDATDVAVAGGTLTGLTTTDGVTWTATFTQDGTATPPSLSVANGTYTDLAGNPGSGASLAGLTADITPPTLAISASDLNLAAGETTTVTFTFSEAVTGFDATDVSLAGGTLAGLASTDGGKTWTATFTQDGTATPPSLSVANGTYTDLAGNLGSGASLAGLTADITPPTLAISASDLNLSVGESTTVTFTFSEPVTGFDASDVSLTGGTLAGLASTDGGKTWTATFTQDGTSTLPSLSVANGTYTDLAGNPGSGANLAGLVLVPTITAHDNVDSVAIDIVPLTTTGINAGSATYLALIGVTENLNVSLLGTPSVSFNIAAGHTSDATISYGALLSLSLLNDYKIVLQKQAPDGSWQNVAGDASTGLINVGILGGNGFGATITDLASGSYRAFMVYTGVGVGLLGTMSVVRDDYNHTVVPTYTAATVSGNVLTDDDSAIYGPSYTPDTITGTTVVSTVVGEQVGAVTTTIGSSTPVTGAYGTLTISANGSYSYTPTANPANIGKVDSFTYTIKDPATGATSTAVLHIQIGSPDVSITWNTASPGTDGITQVIANADQAIANVDFSNSTDTPVDVPSPNISINLIGSTSVLSNTFTVAAGDLVDVQVAATYANQPLLSALPTVSYVVQQLVGATWVNTTYTGSATALASVGGISLGTVAFQDAVEHLSAGTYRVQYTLTAITLGTTTLDTQVTTTTTHLNSYSSDWVHGNILTGDTIGGVADSGTFTADGVKLYVQNSVGTYVEATGQTVTTTNGTLVINSNGDYEYRANTSSLTLANPTDTINYKLVAANGAESFSSLTVNLTTTDYNTHVLSTSANDTFNTDNGTIGFGSDTLIYHVLDGSTATANNGASTGGNGVDTWTNFHVGNVATDSQADLIDIRALLDGAQTSANIGEYLNVTVSGGNTTIQIDRDGLTGVILPSNNFTNLLVLQGVTTSETELLNNGQIIY</sequence>
<dbReference type="Pfam" id="PF17936">
    <property type="entry name" value="Big_6"/>
    <property type="match status" value="8"/>
</dbReference>
<evidence type="ECO:0000313" key="7">
    <source>
        <dbReference type="Proteomes" id="UP000683517"/>
    </source>
</evidence>
<feature type="domain" description="Bacterial Ig" evidence="2">
    <location>
        <begin position="301"/>
        <end position="379"/>
    </location>
</feature>
<feature type="domain" description="Bacterial Ig-like" evidence="3">
    <location>
        <begin position="1329"/>
        <end position="1407"/>
    </location>
</feature>
<dbReference type="InterPro" id="IPR019960">
    <property type="entry name" value="T1SS_VCA0849"/>
</dbReference>
<accession>A0ABX8L4A1</accession>
<feature type="domain" description="Bacterial Ig-like" evidence="3">
    <location>
        <begin position="2019"/>
        <end position="2099"/>
    </location>
</feature>
<feature type="domain" description="Bacterial Ig" evidence="2">
    <location>
        <begin position="471"/>
        <end position="548"/>
    </location>
</feature>
<feature type="domain" description="Bacterial Ig-like" evidence="4">
    <location>
        <begin position="5066"/>
        <end position="5158"/>
    </location>
</feature>